<accession>A0ABT5CL78</accession>
<dbReference type="RefSeq" id="WP_213222989.1">
    <property type="nucleotide sequence ID" value="NZ_CP166204.1"/>
</dbReference>
<proteinExistence type="predicted"/>
<protein>
    <submittedName>
        <fullName evidence="2">Uncharacterized protein</fullName>
    </submittedName>
</protein>
<organism evidence="2 3">
    <name type="scientific">Klebsiella pasteurii</name>
    <dbReference type="NCBI Taxonomy" id="2587529"/>
    <lineage>
        <taxon>Bacteria</taxon>
        <taxon>Pseudomonadati</taxon>
        <taxon>Pseudomonadota</taxon>
        <taxon>Gammaproteobacteria</taxon>
        <taxon>Enterobacterales</taxon>
        <taxon>Enterobacteriaceae</taxon>
        <taxon>Klebsiella/Raoultella group</taxon>
        <taxon>Klebsiella</taxon>
    </lineage>
</organism>
<feature type="chain" id="PRO_5045725290" evidence="1">
    <location>
        <begin position="19"/>
        <end position="154"/>
    </location>
</feature>
<gene>
    <name evidence="2" type="ORF">PIK62_02270</name>
</gene>
<name>A0ABT5CL78_9ENTR</name>
<comment type="caution">
    <text evidence="2">The sequence shown here is derived from an EMBL/GenBank/DDBJ whole genome shotgun (WGS) entry which is preliminary data.</text>
</comment>
<dbReference type="EMBL" id="JAQNDI010000001">
    <property type="protein sequence ID" value="MDC0691483.1"/>
    <property type="molecule type" value="Genomic_DNA"/>
</dbReference>
<evidence type="ECO:0000313" key="3">
    <source>
        <dbReference type="Proteomes" id="UP001221816"/>
    </source>
</evidence>
<dbReference type="Proteomes" id="UP001221816">
    <property type="component" value="Unassembled WGS sequence"/>
</dbReference>
<reference evidence="2 3" key="1">
    <citation type="submission" date="2023-01" db="EMBL/GenBank/DDBJ databases">
        <authorList>
            <person name="Dale J."/>
        </authorList>
    </citation>
    <scope>NUCLEOTIDE SEQUENCE [LARGE SCALE GENOMIC DNA]</scope>
    <source>
        <strain evidence="2 3">2022EL-01098</strain>
    </source>
</reference>
<keyword evidence="1" id="KW-0732">Signal</keyword>
<evidence type="ECO:0000256" key="1">
    <source>
        <dbReference type="SAM" id="SignalP"/>
    </source>
</evidence>
<keyword evidence="3" id="KW-1185">Reference proteome</keyword>
<feature type="signal peptide" evidence="1">
    <location>
        <begin position="1"/>
        <end position="18"/>
    </location>
</feature>
<evidence type="ECO:0000313" key="2">
    <source>
        <dbReference type="EMBL" id="MDC0691483.1"/>
    </source>
</evidence>
<sequence>MNYKYLIILALISTSAIASGPSLIVCEPKDKSDQNATGIWPRPYLEGDRLCFDIRVDEGKACVGNARATKWLSGAIIVDIDGKPQGRDDTWLKVVNPTISDKKIEYKIEGSRDDKHWGLVSDVSINRLSGEAVDWFIGEHGGTSYQCHLEGRKI</sequence>